<dbReference type="OrthoDB" id="26525at2759"/>
<accession>A0A5N6LST3</accession>
<dbReference type="InterPro" id="IPR039647">
    <property type="entry name" value="EF_hand_pair_protein_CML-like"/>
</dbReference>
<proteinExistence type="predicted"/>
<gene>
    <name evidence="6" type="ORF">E3N88_38023</name>
</gene>
<feature type="compositionally biased region" description="Polar residues" evidence="4">
    <location>
        <begin position="31"/>
        <end position="41"/>
    </location>
</feature>
<reference evidence="6 7" key="1">
    <citation type="submission" date="2019-05" db="EMBL/GenBank/DDBJ databases">
        <title>Mikania micrantha, genome provides insights into the molecular mechanism of rapid growth.</title>
        <authorList>
            <person name="Liu B."/>
        </authorList>
    </citation>
    <scope>NUCLEOTIDE SEQUENCE [LARGE SCALE GENOMIC DNA]</scope>
    <source>
        <strain evidence="6">NLD-2019</strain>
        <tissue evidence="6">Leaf</tissue>
    </source>
</reference>
<evidence type="ECO:0000313" key="7">
    <source>
        <dbReference type="Proteomes" id="UP000326396"/>
    </source>
</evidence>
<comment type="caution">
    <text evidence="6">The sequence shown here is derived from an EMBL/GenBank/DDBJ whole genome shotgun (WGS) entry which is preliminary data.</text>
</comment>
<dbReference type="SUPFAM" id="SSF47473">
    <property type="entry name" value="EF-hand"/>
    <property type="match status" value="1"/>
</dbReference>
<evidence type="ECO:0000256" key="4">
    <source>
        <dbReference type="SAM" id="MobiDB-lite"/>
    </source>
</evidence>
<dbReference type="Proteomes" id="UP000326396">
    <property type="component" value="Linkage Group LG8"/>
</dbReference>
<dbReference type="PROSITE" id="PS00018">
    <property type="entry name" value="EF_HAND_1"/>
    <property type="match status" value="3"/>
</dbReference>
<dbReference type="PANTHER" id="PTHR10891">
    <property type="entry name" value="EF-HAND CALCIUM-BINDING DOMAIN CONTAINING PROTEIN"/>
    <property type="match status" value="1"/>
</dbReference>
<feature type="domain" description="EF-hand" evidence="5">
    <location>
        <begin position="154"/>
        <end position="184"/>
    </location>
</feature>
<dbReference type="Pfam" id="PF13833">
    <property type="entry name" value="EF-hand_8"/>
    <property type="match status" value="1"/>
</dbReference>
<evidence type="ECO:0000256" key="2">
    <source>
        <dbReference type="ARBA" id="ARBA00022737"/>
    </source>
</evidence>
<evidence type="ECO:0000259" key="5">
    <source>
        <dbReference type="PROSITE" id="PS50222"/>
    </source>
</evidence>
<keyword evidence="7" id="KW-1185">Reference proteome</keyword>
<dbReference type="SMART" id="SM00054">
    <property type="entry name" value="EFh"/>
    <property type="match status" value="3"/>
</dbReference>
<evidence type="ECO:0000313" key="6">
    <source>
        <dbReference type="EMBL" id="KAD2804646.1"/>
    </source>
</evidence>
<dbReference type="GO" id="GO:0005509">
    <property type="term" value="F:calcium ion binding"/>
    <property type="evidence" value="ECO:0007669"/>
    <property type="project" value="InterPro"/>
</dbReference>
<keyword evidence="2" id="KW-0677">Repeat</keyword>
<dbReference type="Pfam" id="PF13499">
    <property type="entry name" value="EF-hand_7"/>
    <property type="match status" value="1"/>
</dbReference>
<sequence length="184" mass="19969">MNSGESSTTSSPTSSFGRIFRRLLSPARKSPTGTCQTSISAPVSPGSDDIHQVFNYFDLNGDGKISPAELQSRLKRVGGEDVQLSDEEAEMAVRSSDADGDGALGLDDFAKMMKEGEEEEEELRGAFVMYASTGGRVITPTSLKKMMRRLGQSATVSDCKAMIGKFDVNRDGVLDFDEFRVMMT</sequence>
<protein>
    <recommendedName>
        <fullName evidence="5">EF-hand domain-containing protein</fullName>
    </recommendedName>
</protein>
<dbReference type="InterPro" id="IPR011992">
    <property type="entry name" value="EF-hand-dom_pair"/>
</dbReference>
<organism evidence="6 7">
    <name type="scientific">Mikania micrantha</name>
    <name type="common">bitter vine</name>
    <dbReference type="NCBI Taxonomy" id="192012"/>
    <lineage>
        <taxon>Eukaryota</taxon>
        <taxon>Viridiplantae</taxon>
        <taxon>Streptophyta</taxon>
        <taxon>Embryophyta</taxon>
        <taxon>Tracheophyta</taxon>
        <taxon>Spermatophyta</taxon>
        <taxon>Magnoliopsida</taxon>
        <taxon>eudicotyledons</taxon>
        <taxon>Gunneridae</taxon>
        <taxon>Pentapetalae</taxon>
        <taxon>asterids</taxon>
        <taxon>campanulids</taxon>
        <taxon>Asterales</taxon>
        <taxon>Asteraceae</taxon>
        <taxon>Asteroideae</taxon>
        <taxon>Heliantheae alliance</taxon>
        <taxon>Eupatorieae</taxon>
        <taxon>Mikania</taxon>
    </lineage>
</organism>
<dbReference type="CDD" id="cd00051">
    <property type="entry name" value="EFh"/>
    <property type="match status" value="2"/>
</dbReference>
<dbReference type="AlphaFoldDB" id="A0A5N6LST3"/>
<dbReference type="InterPro" id="IPR018247">
    <property type="entry name" value="EF_Hand_1_Ca_BS"/>
</dbReference>
<keyword evidence="3" id="KW-0106">Calcium</keyword>
<evidence type="ECO:0000256" key="3">
    <source>
        <dbReference type="ARBA" id="ARBA00022837"/>
    </source>
</evidence>
<feature type="region of interest" description="Disordered" evidence="4">
    <location>
        <begin position="25"/>
        <end position="46"/>
    </location>
</feature>
<name>A0A5N6LST3_9ASTR</name>
<evidence type="ECO:0000256" key="1">
    <source>
        <dbReference type="ARBA" id="ARBA00022723"/>
    </source>
</evidence>
<dbReference type="Gene3D" id="1.10.238.10">
    <property type="entry name" value="EF-hand"/>
    <property type="match status" value="2"/>
</dbReference>
<feature type="domain" description="EF-hand" evidence="5">
    <location>
        <begin position="84"/>
        <end position="119"/>
    </location>
</feature>
<dbReference type="InterPro" id="IPR002048">
    <property type="entry name" value="EF_hand_dom"/>
</dbReference>
<dbReference type="EMBL" id="SZYD01000018">
    <property type="protein sequence ID" value="KAD2804646.1"/>
    <property type="molecule type" value="Genomic_DNA"/>
</dbReference>
<keyword evidence="1" id="KW-0479">Metal-binding</keyword>
<feature type="domain" description="EF-hand" evidence="5">
    <location>
        <begin position="45"/>
        <end position="80"/>
    </location>
</feature>
<dbReference type="PROSITE" id="PS50222">
    <property type="entry name" value="EF_HAND_2"/>
    <property type="match status" value="3"/>
</dbReference>